<dbReference type="OrthoDB" id="7848332at2759"/>
<dbReference type="GO" id="GO:0035241">
    <property type="term" value="F:protein-arginine omega-N monomethyltransferase activity"/>
    <property type="evidence" value="ECO:0000318"/>
    <property type="project" value="GO_Central"/>
</dbReference>
<reference evidence="3" key="1">
    <citation type="journal article" date="2008" name="Nat. Genet.">
        <title>The Pristionchus pacificus genome provides a unique perspective on nematode lifestyle and parasitism.</title>
        <authorList>
            <person name="Dieterich C."/>
            <person name="Clifton S.W."/>
            <person name="Schuster L.N."/>
            <person name="Chinwalla A."/>
            <person name="Delehaunty K."/>
            <person name="Dinkelacker I."/>
            <person name="Fulton L."/>
            <person name="Fulton R."/>
            <person name="Godfrey J."/>
            <person name="Minx P."/>
            <person name="Mitreva M."/>
            <person name="Roeseler W."/>
            <person name="Tian H."/>
            <person name="Witte H."/>
            <person name="Yang S.P."/>
            <person name="Wilson R.K."/>
            <person name="Sommer R.J."/>
        </authorList>
    </citation>
    <scope>NUCLEOTIDE SEQUENCE [LARGE SCALE GENOMIC DNA]</scope>
    <source>
        <strain evidence="3">PS312</strain>
    </source>
</reference>
<keyword evidence="3" id="KW-1185">Reference proteome</keyword>
<name>A0A2A6BS39_PRIPA</name>
<dbReference type="GO" id="GO:0006338">
    <property type="term" value="P:chromatin remodeling"/>
    <property type="evidence" value="ECO:0000318"/>
    <property type="project" value="GO_Central"/>
</dbReference>
<organism evidence="2 3">
    <name type="scientific">Pristionchus pacificus</name>
    <name type="common">Parasitic nematode worm</name>
    <dbReference type="NCBI Taxonomy" id="54126"/>
    <lineage>
        <taxon>Eukaryota</taxon>
        <taxon>Metazoa</taxon>
        <taxon>Ecdysozoa</taxon>
        <taxon>Nematoda</taxon>
        <taxon>Chromadorea</taxon>
        <taxon>Rhabditida</taxon>
        <taxon>Rhabditina</taxon>
        <taxon>Diplogasteromorpha</taxon>
        <taxon>Diplogasteroidea</taxon>
        <taxon>Neodiplogasteridae</taxon>
        <taxon>Pristionchus</taxon>
    </lineage>
</organism>
<sequence>MTSKDYYFDSYAHFAAKASGDSKPAPNEMTSKDYYFDSYSHFGIHEEMLKDEVRTNTYRNSIYHNKHLFKDKIVMDVGFGTGILSMFAANPDKSSRINLDSIVEVIQCKIEDIKAMPSTPFCTLATSGLCPRERFPPTGKAFHHRHRGQTVQGGQDQLLKGVSTCASNARNEIDLDFNIKVSFHGEVCDLEEESTYTML</sequence>
<proteinExistence type="predicted"/>
<dbReference type="Gene3D" id="3.40.50.150">
    <property type="entry name" value="Vaccinia Virus protein VP39"/>
    <property type="match status" value="1"/>
</dbReference>
<evidence type="ECO:0000313" key="2">
    <source>
        <dbReference type="EnsemblMetazoa" id="PPA37361.1"/>
    </source>
</evidence>
<reference evidence="2" key="2">
    <citation type="submission" date="2022-06" db="UniProtKB">
        <authorList>
            <consortium name="EnsemblMetazoa"/>
        </authorList>
    </citation>
    <scope>IDENTIFICATION</scope>
    <source>
        <strain evidence="2">PS312</strain>
    </source>
</reference>
<dbReference type="GO" id="GO:0042054">
    <property type="term" value="F:histone methyltransferase activity"/>
    <property type="evidence" value="ECO:0000318"/>
    <property type="project" value="GO_Central"/>
</dbReference>
<gene>
    <name evidence="2" type="primary">WBGene00275730</name>
</gene>
<dbReference type="AlphaFoldDB" id="A0A2A6BS39"/>
<accession>A0A8R1YT39</accession>
<dbReference type="GO" id="GO:0006355">
    <property type="term" value="P:regulation of DNA-templated transcription"/>
    <property type="evidence" value="ECO:0000318"/>
    <property type="project" value="GO_Central"/>
</dbReference>
<dbReference type="PANTHER" id="PTHR11006">
    <property type="entry name" value="PROTEIN ARGININE N-METHYLTRANSFERASE"/>
    <property type="match status" value="1"/>
</dbReference>
<dbReference type="EnsemblMetazoa" id="PPA37361.1">
    <property type="protein sequence ID" value="PPA37361.1"/>
    <property type="gene ID" value="WBGene00275730"/>
</dbReference>
<dbReference type="Proteomes" id="UP000005239">
    <property type="component" value="Unassembled WGS sequence"/>
</dbReference>
<accession>A0A2A6BS39</accession>
<dbReference type="InterPro" id="IPR025799">
    <property type="entry name" value="Arg_MeTrfase"/>
</dbReference>
<evidence type="ECO:0000256" key="1">
    <source>
        <dbReference type="ARBA" id="ARBA00022691"/>
    </source>
</evidence>
<protein>
    <submittedName>
        <fullName evidence="2">Uncharacterized protein</fullName>
    </submittedName>
</protein>
<dbReference type="PANTHER" id="PTHR11006:SF124">
    <property type="entry name" value="ARGININE METHYLTRANSFERASE 1-RELATED"/>
    <property type="match status" value="1"/>
</dbReference>
<dbReference type="GO" id="GO:0035242">
    <property type="term" value="F:protein-arginine omega-N asymmetric methyltransferase activity"/>
    <property type="evidence" value="ECO:0000318"/>
    <property type="project" value="GO_Central"/>
</dbReference>
<evidence type="ECO:0000313" key="3">
    <source>
        <dbReference type="Proteomes" id="UP000005239"/>
    </source>
</evidence>
<dbReference type="SUPFAM" id="SSF53335">
    <property type="entry name" value="S-adenosyl-L-methionine-dependent methyltransferases"/>
    <property type="match status" value="1"/>
</dbReference>
<dbReference type="InterPro" id="IPR029063">
    <property type="entry name" value="SAM-dependent_MTases_sf"/>
</dbReference>
<keyword evidence="1" id="KW-0949">S-adenosyl-L-methionine</keyword>
<dbReference type="GO" id="GO:0005634">
    <property type="term" value="C:nucleus"/>
    <property type="evidence" value="ECO:0000318"/>
    <property type="project" value="GO_Central"/>
</dbReference>